<dbReference type="EMBL" id="JAAYYV010000268">
    <property type="protein sequence ID" value="NLF54770.1"/>
    <property type="molecule type" value="Genomic_DNA"/>
</dbReference>
<keyword evidence="3" id="KW-0963">Cytoplasm</keyword>
<comment type="subcellular location">
    <subcellularLocation>
        <location evidence="3">Cytoplasm</location>
    </subcellularLocation>
</comment>
<keyword evidence="3" id="KW-0547">Nucleotide-binding</keyword>
<comment type="similarity">
    <text evidence="3 4">Belongs to the bacterial glucokinase family.</text>
</comment>
<dbReference type="GO" id="GO:0005524">
    <property type="term" value="F:ATP binding"/>
    <property type="evidence" value="ECO:0007669"/>
    <property type="project" value="UniProtKB-UniRule"/>
</dbReference>
<evidence type="ECO:0000256" key="2">
    <source>
        <dbReference type="ARBA" id="ARBA00022777"/>
    </source>
</evidence>
<dbReference type="InterPro" id="IPR043129">
    <property type="entry name" value="ATPase_NBD"/>
</dbReference>
<dbReference type="Gene3D" id="3.40.367.20">
    <property type="match status" value="1"/>
</dbReference>
<dbReference type="CDD" id="cd24008">
    <property type="entry name" value="ASKHA_NBD_GLK"/>
    <property type="match status" value="1"/>
</dbReference>
<accession>A0A7X7LX92</accession>
<organism evidence="5 6">
    <name type="scientific">Thauera phenolivorans</name>
    <dbReference type="NCBI Taxonomy" id="1792543"/>
    <lineage>
        <taxon>Bacteria</taxon>
        <taxon>Pseudomonadati</taxon>
        <taxon>Pseudomonadota</taxon>
        <taxon>Betaproteobacteria</taxon>
        <taxon>Rhodocyclales</taxon>
        <taxon>Zoogloeaceae</taxon>
        <taxon>Thauera</taxon>
    </lineage>
</organism>
<dbReference type="InterPro" id="IPR050201">
    <property type="entry name" value="Bacterial_glucokinase"/>
</dbReference>
<dbReference type="NCBIfam" id="TIGR00749">
    <property type="entry name" value="glk"/>
    <property type="match status" value="1"/>
</dbReference>
<dbReference type="Gene3D" id="3.30.420.40">
    <property type="match status" value="1"/>
</dbReference>
<dbReference type="GO" id="GO:0005829">
    <property type="term" value="C:cytosol"/>
    <property type="evidence" value="ECO:0007669"/>
    <property type="project" value="TreeGrafter"/>
</dbReference>
<keyword evidence="1 3" id="KW-0808">Transferase</keyword>
<evidence type="ECO:0000256" key="4">
    <source>
        <dbReference type="RuleBase" id="RU004046"/>
    </source>
</evidence>
<dbReference type="OrthoDB" id="257751at2"/>
<dbReference type="PANTHER" id="PTHR47690">
    <property type="entry name" value="GLUCOKINASE"/>
    <property type="match status" value="1"/>
</dbReference>
<dbReference type="GO" id="GO:0006096">
    <property type="term" value="P:glycolytic process"/>
    <property type="evidence" value="ECO:0007669"/>
    <property type="project" value="UniProtKB-UniRule"/>
</dbReference>
<dbReference type="AlphaFoldDB" id="A0A7X7LX92"/>
<reference evidence="5 6" key="1">
    <citation type="journal article" date="2020" name="Biotechnol. Biofuels">
        <title>New insights from the biogas microbiome by comprehensive genome-resolved metagenomics of nearly 1600 species originating from multiple anaerobic digesters.</title>
        <authorList>
            <person name="Campanaro S."/>
            <person name="Treu L."/>
            <person name="Rodriguez-R L.M."/>
            <person name="Kovalovszki A."/>
            <person name="Ziels R.M."/>
            <person name="Maus I."/>
            <person name="Zhu X."/>
            <person name="Kougias P.G."/>
            <person name="Basile A."/>
            <person name="Luo G."/>
            <person name="Schluter A."/>
            <person name="Konstantinidis K.T."/>
            <person name="Angelidaki I."/>
        </authorList>
    </citation>
    <scope>NUCLEOTIDE SEQUENCE [LARGE SCALE GENOMIC DNA]</scope>
    <source>
        <strain evidence="5">AS06rmzACSIP_256</strain>
    </source>
</reference>
<dbReference type="Pfam" id="PF02685">
    <property type="entry name" value="Glucokinase"/>
    <property type="match status" value="1"/>
</dbReference>
<evidence type="ECO:0000313" key="6">
    <source>
        <dbReference type="Proteomes" id="UP000536534"/>
    </source>
</evidence>
<comment type="catalytic activity">
    <reaction evidence="3">
        <text>D-glucose + ATP = D-glucose 6-phosphate + ADP + H(+)</text>
        <dbReference type="Rhea" id="RHEA:17825"/>
        <dbReference type="ChEBI" id="CHEBI:4167"/>
        <dbReference type="ChEBI" id="CHEBI:15378"/>
        <dbReference type="ChEBI" id="CHEBI:30616"/>
        <dbReference type="ChEBI" id="CHEBI:61548"/>
        <dbReference type="ChEBI" id="CHEBI:456216"/>
        <dbReference type="EC" id="2.7.1.2"/>
    </reaction>
</comment>
<evidence type="ECO:0000313" key="5">
    <source>
        <dbReference type="EMBL" id="NLF54770.1"/>
    </source>
</evidence>
<dbReference type="SUPFAM" id="SSF53067">
    <property type="entry name" value="Actin-like ATPase domain"/>
    <property type="match status" value="1"/>
</dbReference>
<dbReference type="NCBIfam" id="NF001416">
    <property type="entry name" value="PRK00292.1-3"/>
    <property type="match status" value="1"/>
</dbReference>
<dbReference type="GO" id="GO:0005536">
    <property type="term" value="F:D-glucose binding"/>
    <property type="evidence" value="ECO:0007669"/>
    <property type="project" value="InterPro"/>
</dbReference>
<keyword evidence="3" id="KW-0324">Glycolysis</keyword>
<dbReference type="PANTHER" id="PTHR47690:SF1">
    <property type="entry name" value="GLUCOKINASE"/>
    <property type="match status" value="1"/>
</dbReference>
<dbReference type="Proteomes" id="UP000536534">
    <property type="component" value="Unassembled WGS sequence"/>
</dbReference>
<dbReference type="EC" id="2.7.1.2" evidence="3"/>
<sequence length="326" mass="33429">MSAPSLHTYPHLVGDIGGTHARFALVTAPGAAPEATRTLRSGDFAGPAEAIAHYLEALPGARPRWCAFGIATPVTGDDVRMTNLDWVFSIRGLRQTLRFERLEVVNDFTALALSLPALAGEDLLAVGGGRPVAGRAIGLLGAGTGLGVSGLIPCGDDYVALEAEGGHVTLPASDAGEAALLARLATRYPHVSAERALSGPGLLALYEAHAALRGEVGEALTPAEVSARALAGTCPLCVAALGSFCAMLGTVAADLALTLGARGGIYIGGGIVPKLGDFFVRSGFRARFESKGRFSGYLAAIPTWVIRAPHAALIGAARALERHGEP</sequence>
<dbReference type="HAMAP" id="MF_00524">
    <property type="entry name" value="Glucokinase"/>
    <property type="match status" value="1"/>
</dbReference>
<evidence type="ECO:0000256" key="3">
    <source>
        <dbReference type="HAMAP-Rule" id="MF_00524"/>
    </source>
</evidence>
<dbReference type="GO" id="GO:0004340">
    <property type="term" value="F:glucokinase activity"/>
    <property type="evidence" value="ECO:0007669"/>
    <property type="project" value="UniProtKB-UniRule"/>
</dbReference>
<protein>
    <recommendedName>
        <fullName evidence="3">Glucokinase</fullName>
        <ecNumber evidence="3">2.7.1.2</ecNumber>
    </recommendedName>
    <alternativeName>
        <fullName evidence="3">Glucose kinase</fullName>
    </alternativeName>
</protein>
<dbReference type="InterPro" id="IPR003836">
    <property type="entry name" value="Glucokinase"/>
</dbReference>
<feature type="binding site" evidence="3">
    <location>
        <begin position="14"/>
        <end position="19"/>
    </location>
    <ligand>
        <name>ATP</name>
        <dbReference type="ChEBI" id="CHEBI:30616"/>
    </ligand>
</feature>
<keyword evidence="3" id="KW-0067">ATP-binding</keyword>
<evidence type="ECO:0000256" key="1">
    <source>
        <dbReference type="ARBA" id="ARBA00022679"/>
    </source>
</evidence>
<gene>
    <name evidence="3" type="primary">glk</name>
    <name evidence="5" type="ORF">GX576_10340</name>
</gene>
<name>A0A7X7LX92_9RHOO</name>
<comment type="caution">
    <text evidence="5">The sequence shown here is derived from an EMBL/GenBank/DDBJ whole genome shotgun (WGS) entry which is preliminary data.</text>
</comment>
<keyword evidence="2 3" id="KW-0418">Kinase</keyword>
<proteinExistence type="inferred from homology"/>
<dbReference type="RefSeq" id="WP_068808128.1">
    <property type="nucleotide sequence ID" value="NZ_MBFM01000004.1"/>
</dbReference>